<dbReference type="PRINTS" id="PR00080">
    <property type="entry name" value="SDRFAMILY"/>
</dbReference>
<dbReference type="GO" id="GO:0016491">
    <property type="term" value="F:oxidoreductase activity"/>
    <property type="evidence" value="ECO:0007669"/>
    <property type="project" value="UniProtKB-KW"/>
</dbReference>
<dbReference type="PANTHER" id="PTHR24321:SF8">
    <property type="entry name" value="ESTRADIOL 17-BETA-DEHYDROGENASE 8-RELATED"/>
    <property type="match status" value="1"/>
</dbReference>
<keyword evidence="2" id="KW-0560">Oxidoreductase</keyword>
<dbReference type="NCBIfam" id="NF005559">
    <property type="entry name" value="PRK07231.1"/>
    <property type="match status" value="1"/>
</dbReference>
<dbReference type="Pfam" id="PF13561">
    <property type="entry name" value="adh_short_C2"/>
    <property type="match status" value="1"/>
</dbReference>
<dbReference type="InterPro" id="IPR036291">
    <property type="entry name" value="NAD(P)-bd_dom_sf"/>
</dbReference>
<dbReference type="EMBL" id="SGWY01000002">
    <property type="protein sequence ID" value="RZS66460.1"/>
    <property type="molecule type" value="Genomic_DNA"/>
</dbReference>
<evidence type="ECO:0000256" key="2">
    <source>
        <dbReference type="ARBA" id="ARBA00023002"/>
    </source>
</evidence>
<dbReference type="InterPro" id="IPR002347">
    <property type="entry name" value="SDR_fam"/>
</dbReference>
<dbReference type="SUPFAM" id="SSF51735">
    <property type="entry name" value="NAD(P)-binding Rossmann-fold domains"/>
    <property type="match status" value="1"/>
</dbReference>
<gene>
    <name evidence="3" type="ORF">EV187_2192</name>
</gene>
<sequence length="249" mass="25523">MRFEAKVAVVTGGASGMGEATARRLAAEGAKVVVADRNIEAAESVALTIAAAGGIAVSQYTDVADPASVAKMVERAVSEFGRLDLAANVAGVAQAPTSLAETTLELWDRVHAVNDRGLFLCLQSEIPEMLKAGGGAIVNVSSLNGLRSFAQMTAYGSSKFGATSTTGTIAAEFAGRKIRVNGVAPGSIDTPMLATLPRETLDAFSATLPMKRLGTADEIANVIAFLLSDEASYVSGVMLPVDGGWLASS</sequence>
<dbReference type="AlphaFoldDB" id="A0A4V2EZH0"/>
<dbReference type="Gene3D" id="3.40.50.720">
    <property type="entry name" value="NAD(P)-binding Rossmann-like Domain"/>
    <property type="match status" value="1"/>
</dbReference>
<proteinExistence type="inferred from homology"/>
<dbReference type="RefSeq" id="WP_130353051.1">
    <property type="nucleotide sequence ID" value="NZ_SGWY01000002.1"/>
</dbReference>
<reference evidence="3 4" key="1">
    <citation type="submission" date="2019-02" db="EMBL/GenBank/DDBJ databases">
        <title>Genomic Encyclopedia of Type Strains, Phase IV (KMG-IV): sequencing the most valuable type-strain genomes for metagenomic binning, comparative biology and taxonomic classification.</title>
        <authorList>
            <person name="Goeker M."/>
        </authorList>
    </citation>
    <scope>NUCLEOTIDE SEQUENCE [LARGE SCALE GENOMIC DNA]</scope>
    <source>
        <strain evidence="3 4">DSM 43045</strain>
    </source>
</reference>
<evidence type="ECO:0000313" key="4">
    <source>
        <dbReference type="Proteomes" id="UP000293289"/>
    </source>
</evidence>
<name>A0A4V2EZH0_9MICO</name>
<evidence type="ECO:0000256" key="1">
    <source>
        <dbReference type="ARBA" id="ARBA00006484"/>
    </source>
</evidence>
<dbReference type="CDD" id="cd05233">
    <property type="entry name" value="SDR_c"/>
    <property type="match status" value="1"/>
</dbReference>
<protein>
    <recommendedName>
        <fullName evidence="5">NAD(P)-dependent dehydrogenase (Short-subunit alcohol dehydrogenase family)</fullName>
    </recommendedName>
</protein>
<dbReference type="PANTHER" id="PTHR24321">
    <property type="entry name" value="DEHYDROGENASES, SHORT CHAIN"/>
    <property type="match status" value="1"/>
</dbReference>
<evidence type="ECO:0008006" key="5">
    <source>
        <dbReference type="Google" id="ProtNLM"/>
    </source>
</evidence>
<organism evidence="3 4">
    <name type="scientific">Agromyces ramosus</name>
    <dbReference type="NCBI Taxonomy" id="33879"/>
    <lineage>
        <taxon>Bacteria</taxon>
        <taxon>Bacillati</taxon>
        <taxon>Actinomycetota</taxon>
        <taxon>Actinomycetes</taxon>
        <taxon>Micrococcales</taxon>
        <taxon>Microbacteriaceae</taxon>
        <taxon>Agromyces</taxon>
    </lineage>
</organism>
<comment type="caution">
    <text evidence="3">The sequence shown here is derived from an EMBL/GenBank/DDBJ whole genome shotgun (WGS) entry which is preliminary data.</text>
</comment>
<dbReference type="Proteomes" id="UP000293289">
    <property type="component" value="Unassembled WGS sequence"/>
</dbReference>
<comment type="similarity">
    <text evidence="1">Belongs to the short-chain dehydrogenases/reductases (SDR) family.</text>
</comment>
<evidence type="ECO:0000313" key="3">
    <source>
        <dbReference type="EMBL" id="RZS66460.1"/>
    </source>
</evidence>
<dbReference type="FunFam" id="3.40.50.720:FF:000084">
    <property type="entry name" value="Short-chain dehydrogenase reductase"/>
    <property type="match status" value="1"/>
</dbReference>
<keyword evidence="4" id="KW-1185">Reference proteome</keyword>
<dbReference type="OrthoDB" id="7064009at2"/>
<accession>A0A4V2EZH0</accession>
<dbReference type="PRINTS" id="PR00081">
    <property type="entry name" value="GDHRDH"/>
</dbReference>